<evidence type="ECO:0000313" key="1">
    <source>
        <dbReference type="EMBL" id="KAH8009363.1"/>
    </source>
</evidence>
<dbReference type="AlphaFoldDB" id="A0A9J6D5I9"/>
<accession>A0A9J6D5I9</accession>
<evidence type="ECO:0008006" key="3">
    <source>
        <dbReference type="Google" id="ProtNLM"/>
    </source>
</evidence>
<comment type="caution">
    <text evidence="1">The sequence shown here is derived from an EMBL/GenBank/DDBJ whole genome shotgun (WGS) entry which is preliminary data.</text>
</comment>
<gene>
    <name evidence="1" type="ORF">HPB51_015686</name>
</gene>
<dbReference type="Proteomes" id="UP000821866">
    <property type="component" value="Chromosome 9"/>
</dbReference>
<name>A0A9J6D5I9_RHIMP</name>
<dbReference type="EMBL" id="JABSTU010000011">
    <property type="protein sequence ID" value="KAH8009363.1"/>
    <property type="molecule type" value="Genomic_DNA"/>
</dbReference>
<reference evidence="1" key="1">
    <citation type="journal article" date="2020" name="Cell">
        <title>Large-Scale Comparative Analyses of Tick Genomes Elucidate Their Genetic Diversity and Vector Capacities.</title>
        <authorList>
            <consortium name="Tick Genome and Microbiome Consortium (TIGMIC)"/>
            <person name="Jia N."/>
            <person name="Wang J."/>
            <person name="Shi W."/>
            <person name="Du L."/>
            <person name="Sun Y."/>
            <person name="Zhan W."/>
            <person name="Jiang J.F."/>
            <person name="Wang Q."/>
            <person name="Zhang B."/>
            <person name="Ji P."/>
            <person name="Bell-Sakyi L."/>
            <person name="Cui X.M."/>
            <person name="Yuan T.T."/>
            <person name="Jiang B.G."/>
            <person name="Yang W.F."/>
            <person name="Lam T.T."/>
            <person name="Chang Q.C."/>
            <person name="Ding S.J."/>
            <person name="Wang X.J."/>
            <person name="Zhu J.G."/>
            <person name="Ruan X.D."/>
            <person name="Zhao L."/>
            <person name="Wei J.T."/>
            <person name="Ye R.Z."/>
            <person name="Que T.C."/>
            <person name="Du C.H."/>
            <person name="Zhou Y.H."/>
            <person name="Cheng J.X."/>
            <person name="Dai P.F."/>
            <person name="Guo W.B."/>
            <person name="Han X.H."/>
            <person name="Huang E.J."/>
            <person name="Li L.F."/>
            <person name="Wei W."/>
            <person name="Gao Y.C."/>
            <person name="Liu J.Z."/>
            <person name="Shao H.Z."/>
            <person name="Wang X."/>
            <person name="Wang C.C."/>
            <person name="Yang T.C."/>
            <person name="Huo Q.B."/>
            <person name="Li W."/>
            <person name="Chen H.Y."/>
            <person name="Chen S.E."/>
            <person name="Zhou L.G."/>
            <person name="Ni X.B."/>
            <person name="Tian J.H."/>
            <person name="Sheng Y."/>
            <person name="Liu T."/>
            <person name="Pan Y.S."/>
            <person name="Xia L.Y."/>
            <person name="Li J."/>
            <person name="Zhao F."/>
            <person name="Cao W.C."/>
        </authorList>
    </citation>
    <scope>NUCLEOTIDE SEQUENCE</scope>
    <source>
        <strain evidence="1">Rmic-2018</strain>
    </source>
</reference>
<organism evidence="1 2">
    <name type="scientific">Rhipicephalus microplus</name>
    <name type="common">Cattle tick</name>
    <name type="synonym">Boophilus microplus</name>
    <dbReference type="NCBI Taxonomy" id="6941"/>
    <lineage>
        <taxon>Eukaryota</taxon>
        <taxon>Metazoa</taxon>
        <taxon>Ecdysozoa</taxon>
        <taxon>Arthropoda</taxon>
        <taxon>Chelicerata</taxon>
        <taxon>Arachnida</taxon>
        <taxon>Acari</taxon>
        <taxon>Parasitiformes</taxon>
        <taxon>Ixodida</taxon>
        <taxon>Ixodoidea</taxon>
        <taxon>Ixodidae</taxon>
        <taxon>Rhipicephalinae</taxon>
        <taxon>Rhipicephalus</taxon>
        <taxon>Boophilus</taxon>
    </lineage>
</organism>
<evidence type="ECO:0000313" key="2">
    <source>
        <dbReference type="Proteomes" id="UP000821866"/>
    </source>
</evidence>
<keyword evidence="2" id="KW-1185">Reference proteome</keyword>
<proteinExistence type="predicted"/>
<protein>
    <recommendedName>
        <fullName evidence="3">Tick transposon</fullName>
    </recommendedName>
</protein>
<reference evidence="1" key="2">
    <citation type="submission" date="2021-09" db="EMBL/GenBank/DDBJ databases">
        <authorList>
            <person name="Jia N."/>
            <person name="Wang J."/>
            <person name="Shi W."/>
            <person name="Du L."/>
            <person name="Sun Y."/>
            <person name="Zhan W."/>
            <person name="Jiang J."/>
            <person name="Wang Q."/>
            <person name="Zhang B."/>
            <person name="Ji P."/>
            <person name="Sakyi L.B."/>
            <person name="Cui X."/>
            <person name="Yuan T."/>
            <person name="Jiang B."/>
            <person name="Yang W."/>
            <person name="Lam T.T.-Y."/>
            <person name="Chang Q."/>
            <person name="Ding S."/>
            <person name="Wang X."/>
            <person name="Zhu J."/>
            <person name="Ruan X."/>
            <person name="Zhao L."/>
            <person name="Wei J."/>
            <person name="Que T."/>
            <person name="Du C."/>
            <person name="Cheng J."/>
            <person name="Dai P."/>
            <person name="Han X."/>
            <person name="Huang E."/>
            <person name="Gao Y."/>
            <person name="Liu J."/>
            <person name="Shao H."/>
            <person name="Ye R."/>
            <person name="Li L."/>
            <person name="Wei W."/>
            <person name="Wang X."/>
            <person name="Wang C."/>
            <person name="Huo Q."/>
            <person name="Li W."/>
            <person name="Guo W."/>
            <person name="Chen H."/>
            <person name="Chen S."/>
            <person name="Zhou L."/>
            <person name="Zhou L."/>
            <person name="Ni X."/>
            <person name="Tian J."/>
            <person name="Zhou Y."/>
            <person name="Sheng Y."/>
            <person name="Liu T."/>
            <person name="Pan Y."/>
            <person name="Xia L."/>
            <person name="Li J."/>
            <person name="Zhao F."/>
            <person name="Cao W."/>
        </authorList>
    </citation>
    <scope>NUCLEOTIDE SEQUENCE</scope>
    <source>
        <strain evidence="1">Rmic-2018</strain>
        <tissue evidence="1">Larvae</tissue>
    </source>
</reference>
<sequence>MKLFRIAYRRLPDIVSAYARQCSLTCFPEKSQLVIIRERSITPPPQIVAYVYGVAVHQIGRARILGLHVQANGRADYTVYLLSRQTKQILNMIRQTWAHTAQKAVAVCAGVCNAWHPSLSSEQLQKDCTRCEGTRSTVDALGLCELVGQTLRVPVCAQRQDLGLASCTFPDPISS</sequence>